<keyword evidence="7 10" id="KW-0283">Flagellar rotation</keyword>
<protein>
    <recommendedName>
        <fullName evidence="10">Flagellar protein FliL</fullName>
    </recommendedName>
</protein>
<comment type="caution">
    <text evidence="12">The sequence shown here is derived from an EMBL/GenBank/DDBJ whole genome shotgun (WGS) entry which is preliminary data.</text>
</comment>
<dbReference type="GO" id="GO:0006935">
    <property type="term" value="P:chemotaxis"/>
    <property type="evidence" value="ECO:0007669"/>
    <property type="project" value="UniProtKB-KW"/>
</dbReference>
<feature type="signal peptide" evidence="11">
    <location>
        <begin position="1"/>
        <end position="23"/>
    </location>
</feature>
<keyword evidence="4" id="KW-1003">Cell membrane</keyword>
<keyword evidence="13" id="KW-1185">Reference proteome</keyword>
<evidence type="ECO:0000313" key="13">
    <source>
        <dbReference type="Proteomes" id="UP000285190"/>
    </source>
</evidence>
<gene>
    <name evidence="12" type="ORF">D3870_20025</name>
</gene>
<comment type="subcellular location">
    <subcellularLocation>
        <location evidence="10">Cell inner membrane</location>
    </subcellularLocation>
    <subcellularLocation>
        <location evidence="2">Cell membrane</location>
        <topology evidence="2">Single-pass membrane protein</topology>
    </subcellularLocation>
</comment>
<feature type="chain" id="PRO_5019287912" description="Flagellar protein FliL" evidence="11">
    <location>
        <begin position="24"/>
        <end position="152"/>
    </location>
</feature>
<evidence type="ECO:0000256" key="10">
    <source>
        <dbReference type="RuleBase" id="RU364125"/>
    </source>
</evidence>
<dbReference type="GO" id="GO:0005886">
    <property type="term" value="C:plasma membrane"/>
    <property type="evidence" value="ECO:0007669"/>
    <property type="project" value="UniProtKB-SubCell"/>
</dbReference>
<accession>A0A418WVI9</accession>
<dbReference type="GO" id="GO:0071973">
    <property type="term" value="P:bacterial-type flagellum-dependent cell motility"/>
    <property type="evidence" value="ECO:0007669"/>
    <property type="project" value="InterPro"/>
</dbReference>
<evidence type="ECO:0000256" key="8">
    <source>
        <dbReference type="ARBA" id="ARBA00022989"/>
    </source>
</evidence>
<dbReference type="EMBL" id="QYUN01000003">
    <property type="protein sequence ID" value="RJF96700.1"/>
    <property type="molecule type" value="Genomic_DNA"/>
</dbReference>
<evidence type="ECO:0000256" key="4">
    <source>
        <dbReference type="ARBA" id="ARBA00022475"/>
    </source>
</evidence>
<evidence type="ECO:0000256" key="2">
    <source>
        <dbReference type="ARBA" id="ARBA00004162"/>
    </source>
</evidence>
<keyword evidence="10" id="KW-0997">Cell inner membrane</keyword>
<dbReference type="Proteomes" id="UP000285190">
    <property type="component" value="Unassembled WGS sequence"/>
</dbReference>
<evidence type="ECO:0000256" key="7">
    <source>
        <dbReference type="ARBA" id="ARBA00022779"/>
    </source>
</evidence>
<evidence type="ECO:0000313" key="12">
    <source>
        <dbReference type="EMBL" id="RJF96700.1"/>
    </source>
</evidence>
<keyword evidence="12" id="KW-0969">Cilium</keyword>
<dbReference type="InterPro" id="IPR005503">
    <property type="entry name" value="FliL"/>
</dbReference>
<dbReference type="OrthoDB" id="7062113at2"/>
<evidence type="ECO:0000256" key="9">
    <source>
        <dbReference type="ARBA" id="ARBA00023136"/>
    </source>
</evidence>
<evidence type="ECO:0000256" key="5">
    <source>
        <dbReference type="ARBA" id="ARBA00022500"/>
    </source>
</evidence>
<keyword evidence="12" id="KW-0966">Cell projection</keyword>
<dbReference type="AlphaFoldDB" id="A0A418WVI9"/>
<evidence type="ECO:0000256" key="1">
    <source>
        <dbReference type="ARBA" id="ARBA00002254"/>
    </source>
</evidence>
<dbReference type="Pfam" id="PF03748">
    <property type="entry name" value="FliL"/>
    <property type="match status" value="1"/>
</dbReference>
<keyword evidence="11" id="KW-0732">Signal</keyword>
<keyword evidence="9 10" id="KW-0472">Membrane</keyword>
<evidence type="ECO:0000256" key="3">
    <source>
        <dbReference type="ARBA" id="ARBA00008281"/>
    </source>
</evidence>
<keyword evidence="12" id="KW-0282">Flagellum</keyword>
<sequence>MKNNLKLVLAFVLIIGIAAAAGAAATWWGMSPSPAGKAADKPAIDTRVHKYVSLDKVIVMLRRSAGETTPHYLAAELVFKTTEDKEKLTKSHLPMLRSEAVKALSNYSLEKAEAMTVTQLAVEIDRALVDRYARDRQSKPFSEVMIGKLIIE</sequence>
<comment type="function">
    <text evidence="1 10">Controls the rotational direction of flagella during chemotaxis.</text>
</comment>
<keyword evidence="5 10" id="KW-0145">Chemotaxis</keyword>
<evidence type="ECO:0000256" key="6">
    <source>
        <dbReference type="ARBA" id="ARBA00022692"/>
    </source>
</evidence>
<evidence type="ECO:0000256" key="11">
    <source>
        <dbReference type="SAM" id="SignalP"/>
    </source>
</evidence>
<keyword evidence="8" id="KW-1133">Transmembrane helix</keyword>
<reference evidence="12 13" key="1">
    <citation type="submission" date="2018-09" db="EMBL/GenBank/DDBJ databases">
        <authorList>
            <person name="Zhu H."/>
        </authorList>
    </citation>
    <scope>NUCLEOTIDE SEQUENCE [LARGE SCALE GENOMIC DNA]</scope>
    <source>
        <strain evidence="12 13">K2R10-39</strain>
    </source>
</reference>
<dbReference type="RefSeq" id="WP_119742836.1">
    <property type="nucleotide sequence ID" value="NZ_QYUN01000003.1"/>
</dbReference>
<dbReference type="GO" id="GO:0009425">
    <property type="term" value="C:bacterial-type flagellum basal body"/>
    <property type="evidence" value="ECO:0007669"/>
    <property type="project" value="InterPro"/>
</dbReference>
<comment type="similarity">
    <text evidence="3 10">Belongs to the FliL family.</text>
</comment>
<name>A0A418WVI9_9BURK</name>
<proteinExistence type="inferred from homology"/>
<organism evidence="12 13">
    <name type="scientific">Noviherbaspirillum cavernae</name>
    <dbReference type="NCBI Taxonomy" id="2320862"/>
    <lineage>
        <taxon>Bacteria</taxon>
        <taxon>Pseudomonadati</taxon>
        <taxon>Pseudomonadota</taxon>
        <taxon>Betaproteobacteria</taxon>
        <taxon>Burkholderiales</taxon>
        <taxon>Oxalobacteraceae</taxon>
        <taxon>Noviherbaspirillum</taxon>
    </lineage>
</organism>
<keyword evidence="6" id="KW-0812">Transmembrane</keyword>